<keyword evidence="2" id="KW-0540">Nuclease</keyword>
<sequence length="123" mass="14267">MAGQIGGKAKNLIAPLIYNNTMTSALFETWFEQMLLPCLNNHTKQTGKPCIIILDNARFHRMKHLQELINNTTYKHIILPLPPYSSKLNPIEQTWATIKRWLRSHLSELDTIEEGLKCYFGVW</sequence>
<protein>
    <submittedName>
        <fullName evidence="2">DDE superfamily endonuclease</fullName>
    </submittedName>
</protein>
<feature type="domain" description="Tc1-like transposase DDE" evidence="1">
    <location>
        <begin position="12"/>
        <end position="105"/>
    </location>
</feature>
<reference evidence="2 3" key="1">
    <citation type="submission" date="2018-06" db="EMBL/GenBank/DDBJ databases">
        <authorList>
            <consortium name="Pathogen Informatics"/>
            <person name="Doyle S."/>
        </authorList>
    </citation>
    <scope>NUCLEOTIDE SEQUENCE [LARGE SCALE GENOMIC DNA]</scope>
    <source>
        <strain evidence="2 3">NCTC10359</strain>
    </source>
</reference>
<dbReference type="PANTHER" id="PTHR46564:SF1">
    <property type="entry name" value="TRANSPOSASE"/>
    <property type="match status" value="1"/>
</dbReference>
<evidence type="ECO:0000313" key="2">
    <source>
        <dbReference type="EMBL" id="STZ63413.1"/>
    </source>
</evidence>
<dbReference type="InterPro" id="IPR038717">
    <property type="entry name" value="Tc1-like_DDE_dom"/>
</dbReference>
<dbReference type="Pfam" id="PF13358">
    <property type="entry name" value="DDE_3"/>
    <property type="match status" value="1"/>
</dbReference>
<dbReference type="GO" id="GO:0004519">
    <property type="term" value="F:endonuclease activity"/>
    <property type="evidence" value="ECO:0007669"/>
    <property type="project" value="UniProtKB-KW"/>
</dbReference>
<evidence type="ECO:0000259" key="1">
    <source>
        <dbReference type="Pfam" id="PF13358"/>
    </source>
</evidence>
<dbReference type="AlphaFoldDB" id="A0A378TUN4"/>
<dbReference type="EMBL" id="UGQU01000003">
    <property type="protein sequence ID" value="STZ63413.1"/>
    <property type="molecule type" value="Genomic_DNA"/>
</dbReference>
<name>A0A378TUN4_MORLA</name>
<accession>A0A378TUN4</accession>
<organism evidence="2 3">
    <name type="scientific">Moraxella lacunata</name>
    <dbReference type="NCBI Taxonomy" id="477"/>
    <lineage>
        <taxon>Bacteria</taxon>
        <taxon>Pseudomonadati</taxon>
        <taxon>Pseudomonadota</taxon>
        <taxon>Gammaproteobacteria</taxon>
        <taxon>Moraxellales</taxon>
        <taxon>Moraxellaceae</taxon>
        <taxon>Moraxella</taxon>
    </lineage>
</organism>
<dbReference type="GO" id="GO:0003676">
    <property type="term" value="F:nucleic acid binding"/>
    <property type="evidence" value="ECO:0007669"/>
    <property type="project" value="InterPro"/>
</dbReference>
<dbReference type="InterPro" id="IPR036397">
    <property type="entry name" value="RNaseH_sf"/>
</dbReference>
<gene>
    <name evidence="2" type="ORF">NCTC10359_01842</name>
</gene>
<keyword evidence="2" id="KW-0378">Hydrolase</keyword>
<keyword evidence="2" id="KW-0255">Endonuclease</keyword>
<evidence type="ECO:0000313" key="3">
    <source>
        <dbReference type="Proteomes" id="UP000254437"/>
    </source>
</evidence>
<dbReference type="Proteomes" id="UP000254437">
    <property type="component" value="Unassembled WGS sequence"/>
</dbReference>
<dbReference type="PANTHER" id="PTHR46564">
    <property type="entry name" value="TRANSPOSASE"/>
    <property type="match status" value="1"/>
</dbReference>
<proteinExistence type="predicted"/>
<dbReference type="Gene3D" id="3.30.420.10">
    <property type="entry name" value="Ribonuclease H-like superfamily/Ribonuclease H"/>
    <property type="match status" value="1"/>
</dbReference>